<keyword evidence="2" id="KW-1185">Reference proteome</keyword>
<accession>A0ABX7X6X0</accession>
<dbReference type="GO" id="GO:0016787">
    <property type="term" value="F:hydrolase activity"/>
    <property type="evidence" value="ECO:0007669"/>
    <property type="project" value="UniProtKB-KW"/>
</dbReference>
<evidence type="ECO:0000313" key="1">
    <source>
        <dbReference type="EMBL" id="QTR50448.1"/>
    </source>
</evidence>
<name>A0ABX7X6X0_9GAMM</name>
<dbReference type="GO" id="GO:0004519">
    <property type="term" value="F:endonuclease activity"/>
    <property type="evidence" value="ECO:0007669"/>
    <property type="project" value="UniProtKB-KW"/>
</dbReference>
<gene>
    <name evidence="1" type="ORF">J8380_02365</name>
</gene>
<keyword evidence="1" id="KW-0255">Endonuclease</keyword>
<sequence length="247" mass="28644">MKNYHLGFISDNDIFQHVKHTVLKYRFQINLADFNSNLIDPIKLTFDAKVYKKDINDVIDSEVIRQLDKSNTNHIGYFHQNIFNYMGEGWIVPNEGYDIIHSAKKIYVEMKNKHNTMNSSSSQKTYMRMLHTLLQDAEATCLLVEVIAANSQNIPWRASLDKKSMSDERIRRVSIDKFYEMVTGDALAFKKLCTALPTIIEDVVKESTLAEKTNTVIDELQAIDENLLKSIYLLSFKKYEGFHDFTL</sequence>
<keyword evidence="1" id="KW-0378">Hydrolase</keyword>
<dbReference type="RefSeq" id="WP_210227991.1">
    <property type="nucleotide sequence ID" value="NZ_CP072800.1"/>
</dbReference>
<reference evidence="1 2" key="1">
    <citation type="submission" date="2021-04" db="EMBL/GenBank/DDBJ databases">
        <title>Genomics, taxonomy and metabolism of representatives of sulfur bacteria of the genus Thiothrix: Thiothrix fructosivorans QT, Thiothrix unzii A1T and three new species, Thiothrix subterranea sp. nov., Thiothrix litoralis sp. nov. and 'Candidatus Thiothrix anitrata' sp. nov.</title>
        <authorList>
            <person name="Ravin N.V."/>
            <person name="Smolyakov D."/>
            <person name="Rudenko T.S."/>
            <person name="Mardanov A.V."/>
            <person name="Beletsky A.V."/>
            <person name="Markov N.D."/>
            <person name="Fomenkov A.I."/>
            <person name="Roberts R.J."/>
            <person name="Karnachuk O.V."/>
            <person name="Novikov A."/>
            <person name="Grabovich M.Y."/>
        </authorList>
    </citation>
    <scope>NUCLEOTIDE SEQUENCE [LARGE SCALE GENOMIC DNA]</scope>
    <source>
        <strain evidence="1 2">A52</strain>
    </source>
</reference>
<protein>
    <submittedName>
        <fullName evidence="1">Eco47II family restriction endonuclease</fullName>
        <ecNumber evidence="1">3.1.21.-</ecNumber>
    </submittedName>
</protein>
<dbReference type="Proteomes" id="UP000672027">
    <property type="component" value="Chromosome"/>
</dbReference>
<dbReference type="Pfam" id="PF09553">
    <property type="entry name" value="RE_Eco47II"/>
    <property type="match status" value="1"/>
</dbReference>
<proteinExistence type="predicted"/>
<organism evidence="1 2">
    <name type="scientific">Candidatus Thiothrix anitrata</name>
    <dbReference type="NCBI Taxonomy" id="2823902"/>
    <lineage>
        <taxon>Bacteria</taxon>
        <taxon>Pseudomonadati</taxon>
        <taxon>Pseudomonadota</taxon>
        <taxon>Gammaproteobacteria</taxon>
        <taxon>Thiotrichales</taxon>
        <taxon>Thiotrichaceae</taxon>
        <taxon>Thiothrix</taxon>
    </lineage>
</organism>
<evidence type="ECO:0000313" key="2">
    <source>
        <dbReference type="Proteomes" id="UP000672027"/>
    </source>
</evidence>
<dbReference type="EC" id="3.1.21.-" evidence="1"/>
<keyword evidence="1" id="KW-0540">Nuclease</keyword>
<dbReference type="EMBL" id="CP072800">
    <property type="protein sequence ID" value="QTR50448.1"/>
    <property type="molecule type" value="Genomic_DNA"/>
</dbReference>
<dbReference type="InterPro" id="IPR019057">
    <property type="entry name" value="Restrct_endonuc_II_Eco47II"/>
</dbReference>